<evidence type="ECO:0000256" key="1">
    <source>
        <dbReference type="SAM" id="Phobius"/>
    </source>
</evidence>
<organism evidence="3 4">
    <name type="scientific">Chitinophaga fulva</name>
    <dbReference type="NCBI Taxonomy" id="2728842"/>
    <lineage>
        <taxon>Bacteria</taxon>
        <taxon>Pseudomonadati</taxon>
        <taxon>Bacteroidota</taxon>
        <taxon>Chitinophagia</taxon>
        <taxon>Chitinophagales</taxon>
        <taxon>Chitinophagaceae</taxon>
        <taxon>Chitinophaga</taxon>
    </lineage>
</organism>
<feature type="transmembrane region" description="Helical" evidence="1">
    <location>
        <begin position="40"/>
        <end position="58"/>
    </location>
</feature>
<gene>
    <name evidence="3" type="ORF">HHL17_31805</name>
</gene>
<protein>
    <submittedName>
        <fullName evidence="3">DUF2157 domain-containing protein</fullName>
    </submittedName>
</protein>
<feature type="domain" description="DUF2157" evidence="2">
    <location>
        <begin position="8"/>
        <end position="152"/>
    </location>
</feature>
<feature type="transmembrane region" description="Helical" evidence="1">
    <location>
        <begin position="264"/>
        <end position="283"/>
    </location>
</feature>
<feature type="transmembrane region" description="Helical" evidence="1">
    <location>
        <begin position="105"/>
        <end position="123"/>
    </location>
</feature>
<keyword evidence="1" id="KW-0812">Transmembrane</keyword>
<evidence type="ECO:0000313" key="4">
    <source>
        <dbReference type="Proteomes" id="UP000583266"/>
    </source>
</evidence>
<reference evidence="3 4" key="1">
    <citation type="submission" date="2020-04" db="EMBL/GenBank/DDBJ databases">
        <title>Chitinophaga sp. G-6-1-13 sp. nov., isolated from soil.</title>
        <authorList>
            <person name="Dahal R.H."/>
            <person name="Chaudhary D.K."/>
        </authorList>
    </citation>
    <scope>NUCLEOTIDE SEQUENCE [LARGE SCALE GENOMIC DNA]</scope>
    <source>
        <strain evidence="3 4">G-6-1-13</strain>
    </source>
</reference>
<dbReference type="InterPro" id="IPR018677">
    <property type="entry name" value="DUF2157"/>
</dbReference>
<feature type="transmembrane region" description="Helical" evidence="1">
    <location>
        <begin position="216"/>
        <end position="234"/>
    </location>
</feature>
<accession>A0A848GX44</accession>
<feature type="transmembrane region" description="Helical" evidence="1">
    <location>
        <begin position="295"/>
        <end position="316"/>
    </location>
</feature>
<feature type="transmembrane region" description="Helical" evidence="1">
    <location>
        <begin position="129"/>
        <end position="150"/>
    </location>
</feature>
<dbReference type="RefSeq" id="WP_169228832.1">
    <property type="nucleotide sequence ID" value="NZ_JABBGC010000004.1"/>
</dbReference>
<feature type="transmembrane region" description="Helical" evidence="1">
    <location>
        <begin position="240"/>
        <end position="257"/>
    </location>
</feature>
<keyword evidence="4" id="KW-1185">Reference proteome</keyword>
<dbReference type="AlphaFoldDB" id="A0A848GX44"/>
<name>A0A848GX44_9BACT</name>
<keyword evidence="1" id="KW-0472">Membrane</keyword>
<keyword evidence="1" id="KW-1133">Transmembrane helix</keyword>
<feature type="transmembrane region" description="Helical" evidence="1">
    <location>
        <begin position="155"/>
        <end position="174"/>
    </location>
</feature>
<evidence type="ECO:0000313" key="3">
    <source>
        <dbReference type="EMBL" id="NML41812.1"/>
    </source>
</evidence>
<dbReference type="Pfam" id="PF09925">
    <property type="entry name" value="DUF2157"/>
    <property type="match status" value="1"/>
</dbReference>
<dbReference type="Proteomes" id="UP000583266">
    <property type="component" value="Unassembled WGS sequence"/>
</dbReference>
<dbReference type="EMBL" id="JABBGC010000004">
    <property type="protein sequence ID" value="NML41812.1"/>
    <property type="molecule type" value="Genomic_DNA"/>
</dbReference>
<proteinExistence type="predicted"/>
<comment type="caution">
    <text evidence="3">The sequence shown here is derived from an EMBL/GenBank/DDBJ whole genome shotgun (WGS) entry which is preliminary data.</text>
</comment>
<evidence type="ECO:0000259" key="2">
    <source>
        <dbReference type="Pfam" id="PF09925"/>
    </source>
</evidence>
<feature type="transmembrane region" description="Helical" evidence="1">
    <location>
        <begin position="64"/>
        <end position="84"/>
    </location>
</feature>
<feature type="transmembrane region" description="Helical" evidence="1">
    <location>
        <begin position="186"/>
        <end position="204"/>
    </location>
</feature>
<sequence length="323" mass="36805">MNIDTFSKLQKEGLISDEEMQRVTHTETTRLFSLHWEIKTALYLGVLLLSGGLGTLVYKNIDTIGHQVILLFIALLCIGCYAYCFRHRAPFSREKTESPNAFYDYALLLGSLTFVTFIGYLQYQYAAFGTAYGLAIFIPMVALFATAYYFDHLGILSMAITNLAAWAGIAITPFQVLSQNDFSNHTLIYTGTVLGIGLVAMAELSEKRDFKKHFAFTYRNFGVHIFFIATIAGMCIFDNWYFVWFLLAAGGVYLTWFRAFRDHSFYFVMLAVLYGYVALTILLTRVLFNHLANDFFLAFMYMIVSTISVIFLLVNLSKKIKQP</sequence>